<evidence type="ECO:0000313" key="7">
    <source>
        <dbReference type="Proteomes" id="UP001166286"/>
    </source>
</evidence>
<dbReference type="InterPro" id="IPR029063">
    <property type="entry name" value="SAM-dependent_MTases_sf"/>
</dbReference>
<accession>A0AA39R490</accession>
<dbReference type="AlphaFoldDB" id="A0AA39R490"/>
<gene>
    <name evidence="6" type="ORF">JMJ35_003909</name>
</gene>
<dbReference type="PANTHER" id="PTHR43712:SF17">
    <property type="entry name" value="O-METHYLTRANSFERASE"/>
    <property type="match status" value="1"/>
</dbReference>
<evidence type="ECO:0000256" key="1">
    <source>
        <dbReference type="ARBA" id="ARBA00022603"/>
    </source>
</evidence>
<dbReference type="EMBL" id="JAFEKC020000007">
    <property type="protein sequence ID" value="KAK0513545.1"/>
    <property type="molecule type" value="Genomic_DNA"/>
</dbReference>
<dbReference type="Gene3D" id="1.10.10.10">
    <property type="entry name" value="Winged helix-like DNA-binding domain superfamily/Winged helix DNA-binding domain"/>
    <property type="match status" value="1"/>
</dbReference>
<keyword evidence="7" id="KW-1185">Reference proteome</keyword>
<evidence type="ECO:0000256" key="3">
    <source>
        <dbReference type="ARBA" id="ARBA00022691"/>
    </source>
</evidence>
<dbReference type="InterPro" id="IPR016461">
    <property type="entry name" value="COMT-like"/>
</dbReference>
<protein>
    <recommendedName>
        <fullName evidence="5">O-methyltransferase C-terminal domain-containing protein</fullName>
    </recommendedName>
</protein>
<feature type="domain" description="O-methyltransferase C-terminal" evidence="5">
    <location>
        <begin position="238"/>
        <end position="381"/>
    </location>
</feature>
<dbReference type="PROSITE" id="PS51683">
    <property type="entry name" value="SAM_OMT_II"/>
    <property type="match status" value="1"/>
</dbReference>
<comment type="caution">
    <text evidence="6">The sequence shown here is derived from an EMBL/GenBank/DDBJ whole genome shotgun (WGS) entry which is preliminary data.</text>
</comment>
<proteinExistence type="predicted"/>
<dbReference type="Gene3D" id="3.40.50.150">
    <property type="entry name" value="Vaccinia Virus protein VP39"/>
    <property type="match status" value="1"/>
</dbReference>
<evidence type="ECO:0000256" key="4">
    <source>
        <dbReference type="SAM" id="MobiDB-lite"/>
    </source>
</evidence>
<evidence type="ECO:0000313" key="6">
    <source>
        <dbReference type="EMBL" id="KAK0513545.1"/>
    </source>
</evidence>
<keyword evidence="3" id="KW-0949">S-adenosyl-L-methionine</keyword>
<dbReference type="SUPFAM" id="SSF53335">
    <property type="entry name" value="S-adenosyl-L-methionine-dependent methyltransferases"/>
    <property type="match status" value="1"/>
</dbReference>
<dbReference type="SUPFAM" id="SSF46785">
    <property type="entry name" value="Winged helix' DNA-binding domain"/>
    <property type="match status" value="1"/>
</dbReference>
<dbReference type="GO" id="GO:0032259">
    <property type="term" value="P:methylation"/>
    <property type="evidence" value="ECO:0007669"/>
    <property type="project" value="UniProtKB-KW"/>
</dbReference>
<dbReference type="PANTHER" id="PTHR43712">
    <property type="entry name" value="PUTATIVE (AFU_ORTHOLOGUE AFUA_4G14580)-RELATED"/>
    <property type="match status" value="1"/>
</dbReference>
<dbReference type="GO" id="GO:0008171">
    <property type="term" value="F:O-methyltransferase activity"/>
    <property type="evidence" value="ECO:0007669"/>
    <property type="project" value="InterPro"/>
</dbReference>
<dbReference type="InterPro" id="IPR036390">
    <property type="entry name" value="WH_DNA-bd_sf"/>
</dbReference>
<dbReference type="InterPro" id="IPR036388">
    <property type="entry name" value="WH-like_DNA-bd_sf"/>
</dbReference>
<evidence type="ECO:0000259" key="5">
    <source>
        <dbReference type="Pfam" id="PF00891"/>
    </source>
</evidence>
<dbReference type="InterPro" id="IPR001077">
    <property type="entry name" value="COMT_C"/>
</dbReference>
<organism evidence="6 7">
    <name type="scientific">Cladonia borealis</name>
    <dbReference type="NCBI Taxonomy" id="184061"/>
    <lineage>
        <taxon>Eukaryota</taxon>
        <taxon>Fungi</taxon>
        <taxon>Dikarya</taxon>
        <taxon>Ascomycota</taxon>
        <taxon>Pezizomycotina</taxon>
        <taxon>Lecanoromycetes</taxon>
        <taxon>OSLEUM clade</taxon>
        <taxon>Lecanoromycetidae</taxon>
        <taxon>Lecanorales</taxon>
        <taxon>Lecanorineae</taxon>
        <taxon>Cladoniaceae</taxon>
        <taxon>Cladonia</taxon>
    </lineage>
</organism>
<feature type="compositionally biased region" description="Low complexity" evidence="4">
    <location>
        <begin position="454"/>
        <end position="463"/>
    </location>
</feature>
<evidence type="ECO:0000256" key="2">
    <source>
        <dbReference type="ARBA" id="ARBA00022679"/>
    </source>
</evidence>
<feature type="region of interest" description="Disordered" evidence="4">
    <location>
        <begin position="451"/>
        <end position="486"/>
    </location>
</feature>
<dbReference type="Pfam" id="PF00891">
    <property type="entry name" value="Methyltransf_2"/>
    <property type="match status" value="1"/>
</dbReference>
<keyword evidence="1" id="KW-0489">Methyltransferase</keyword>
<reference evidence="6" key="1">
    <citation type="submission" date="2023-03" db="EMBL/GenBank/DDBJ databases">
        <title>Complete genome of Cladonia borealis.</title>
        <authorList>
            <person name="Park H."/>
        </authorList>
    </citation>
    <scope>NUCLEOTIDE SEQUENCE</scope>
    <source>
        <strain evidence="6">ANT050790</strain>
    </source>
</reference>
<sequence length="486" mass="53303">MTPLPNPYDVPALLKEIEANGMKLSEGGGQVRQQCLAAAQALCYALETPMESIIRTHWAEQAHHAALCTENDLHLFDKWEEAGSGIKASSELSELTGSDPSLLARILKHLAAMGTIYETGPDQYCPTPVSKALSMQVHRDGFPTSFDLAGPPVRKLHEYLAMTGYQNPQNTSIGPYQYGHQTPDDFWTMISKRPEMSVAVDNSLAGRKSHRLTWMDHGFYPVEDNLAGGVSGEEEAVLLVDVGGGTGTNLQEFHGKYPGLHGQLILQDKPEVIKQATGLDQSIRTMAHDFFTEQPVKGARAYYMSSVLHDWTDEQCAEILANLKFAMTPMYSKLLIHEFVIPDTGAHWISTALDIMMMAVFSSRERREQDWRKILEGVGFRIIKIWTAEPGAESLIEAELATEIPEHTTHTLTEADGASEAPDGIAQSGTEELVERRDVIAVESGMASIINADPSSHAPAIEASEPESESSPKTILLSGRPRLVVS</sequence>
<keyword evidence="2" id="KW-0808">Transferase</keyword>
<name>A0AA39R490_9LECA</name>
<dbReference type="Proteomes" id="UP001166286">
    <property type="component" value="Unassembled WGS sequence"/>
</dbReference>